<feature type="region of interest" description="Disordered" evidence="1">
    <location>
        <begin position="1"/>
        <end position="24"/>
    </location>
</feature>
<dbReference type="RefSeq" id="WP_345517912.1">
    <property type="nucleotide sequence ID" value="NZ_BAAAXD010000045.1"/>
</dbReference>
<sequence>MASYTNRSDAGAATAPMGAERMADSADVAGAAGARGAVELRLTVRGTHAERDDVKALSTWLRNAPALAEAWRAGELRLVEVESAEEPGRPAETQAGELVQAVVLAVAVKGVDIVVESAWQSALTWLRNRRRLVVDDEEDPGVAFVDQAGGPDSALSRDSARDAAPEEPPEPGDADPAQVGDDHRGA</sequence>
<gene>
    <name evidence="2" type="ORF">ACFFTL_20170</name>
</gene>
<name>A0ABV5R9M3_9ACTN</name>
<reference evidence="2 3" key="1">
    <citation type="submission" date="2024-09" db="EMBL/GenBank/DDBJ databases">
        <authorList>
            <person name="Sun Q."/>
            <person name="Mori K."/>
        </authorList>
    </citation>
    <scope>NUCLEOTIDE SEQUENCE [LARGE SCALE GENOMIC DNA]</scope>
    <source>
        <strain evidence="2 3">JCM 3331</strain>
    </source>
</reference>
<keyword evidence="3" id="KW-1185">Reference proteome</keyword>
<proteinExistence type="predicted"/>
<evidence type="ECO:0000313" key="3">
    <source>
        <dbReference type="Proteomes" id="UP001589710"/>
    </source>
</evidence>
<evidence type="ECO:0000256" key="1">
    <source>
        <dbReference type="SAM" id="MobiDB-lite"/>
    </source>
</evidence>
<accession>A0ABV5R9M3</accession>
<organism evidence="2 3">
    <name type="scientific">Streptomyces yanii</name>
    <dbReference type="NCBI Taxonomy" id="78510"/>
    <lineage>
        <taxon>Bacteria</taxon>
        <taxon>Bacillati</taxon>
        <taxon>Actinomycetota</taxon>
        <taxon>Actinomycetes</taxon>
        <taxon>Kitasatosporales</taxon>
        <taxon>Streptomycetaceae</taxon>
        <taxon>Streptomyces</taxon>
    </lineage>
</organism>
<evidence type="ECO:0000313" key="2">
    <source>
        <dbReference type="EMBL" id="MFB9574543.1"/>
    </source>
</evidence>
<dbReference type="EMBL" id="JBHMCG010000097">
    <property type="protein sequence ID" value="MFB9574543.1"/>
    <property type="molecule type" value="Genomic_DNA"/>
</dbReference>
<dbReference type="Proteomes" id="UP001589710">
    <property type="component" value="Unassembled WGS sequence"/>
</dbReference>
<feature type="region of interest" description="Disordered" evidence="1">
    <location>
        <begin position="139"/>
        <end position="186"/>
    </location>
</feature>
<comment type="caution">
    <text evidence="2">The sequence shown here is derived from an EMBL/GenBank/DDBJ whole genome shotgun (WGS) entry which is preliminary data.</text>
</comment>
<protein>
    <submittedName>
        <fullName evidence="2">Uncharacterized protein</fullName>
    </submittedName>
</protein>